<dbReference type="EMBL" id="WQLW01000016">
    <property type="protein sequence ID" value="MVO10858.1"/>
    <property type="molecule type" value="Genomic_DNA"/>
</dbReference>
<evidence type="ECO:0000313" key="2">
    <source>
        <dbReference type="Proteomes" id="UP000431264"/>
    </source>
</evidence>
<evidence type="ECO:0000313" key="1">
    <source>
        <dbReference type="EMBL" id="MVO10858.1"/>
    </source>
</evidence>
<dbReference type="Proteomes" id="UP000431264">
    <property type="component" value="Unassembled WGS sequence"/>
</dbReference>
<protein>
    <submittedName>
        <fullName evidence="1">Uncharacterized protein</fullName>
    </submittedName>
</protein>
<sequence length="109" mass="12731">MRIKYICKDPGVDVVVFKMISNYEQLSLDFDSFNSIEVIFSDRVFTASAQFELEKWGENGYSLTWMTPYFAQHGCHAEKEFYDFYKKNASLKIVLSNGKDTFTFTKCTK</sequence>
<name>A0A6I4IWP4_9FLAO</name>
<dbReference type="OrthoDB" id="1372512at2"/>
<dbReference type="AlphaFoldDB" id="A0A6I4IWP4"/>
<keyword evidence="2" id="KW-1185">Reference proteome</keyword>
<accession>A0A6I4IWP4</accession>
<proteinExistence type="predicted"/>
<gene>
    <name evidence="1" type="ORF">GOQ30_16930</name>
</gene>
<comment type="caution">
    <text evidence="1">The sequence shown here is derived from an EMBL/GenBank/DDBJ whole genome shotgun (WGS) entry which is preliminary data.</text>
</comment>
<reference evidence="2" key="1">
    <citation type="submission" date="2019-05" db="EMBL/GenBank/DDBJ databases">
        <title>Flavobacterium profundi sp. nov., isolated from a deep-sea seamount.</title>
        <authorList>
            <person name="Zhang D.-C."/>
        </authorList>
    </citation>
    <scope>NUCLEOTIDE SEQUENCE [LARGE SCALE GENOMIC DNA]</scope>
    <source>
        <strain evidence="2">TP390</strain>
    </source>
</reference>
<organism evidence="1 2">
    <name type="scientific">Flavobacterium profundi</name>
    <dbReference type="NCBI Taxonomy" id="1774945"/>
    <lineage>
        <taxon>Bacteria</taxon>
        <taxon>Pseudomonadati</taxon>
        <taxon>Bacteroidota</taxon>
        <taxon>Flavobacteriia</taxon>
        <taxon>Flavobacteriales</taxon>
        <taxon>Flavobacteriaceae</taxon>
        <taxon>Flavobacterium</taxon>
    </lineage>
</organism>